<reference evidence="1 2" key="1">
    <citation type="journal article" date="2012" name="PLoS Pathog.">
        <title>The genome of the obligate intracellular parasite Trachipleistophora hominis: new insights into microsporidian genome dynamics and reductive evolution.</title>
        <authorList>
            <person name="Heinz E."/>
            <person name="Williams T.A."/>
            <person name="Nakjang S."/>
            <person name="Noel C.J."/>
            <person name="Swan D.C."/>
            <person name="Goldberg A.V."/>
            <person name="Harris S.R."/>
            <person name="Weinmaier T."/>
            <person name="Markert S."/>
            <person name="Becher D."/>
            <person name="Bernhardt J."/>
            <person name="Dagan T."/>
            <person name="Hacker C."/>
            <person name="Lucocq J.M."/>
            <person name="Schweder T."/>
            <person name="Rattei T."/>
            <person name="Hall N."/>
            <person name="Hirt R.P."/>
            <person name="Embley T.M."/>
        </authorList>
    </citation>
    <scope>NUCLEOTIDE SEQUENCE [LARGE SCALE GENOMIC DNA]</scope>
</reference>
<sequence length="83" mass="10010">MHHPMAMDMYLSVNLRIRAGVIKWFDMIAMWVRKENAICITWFENREIVILWDKHMHHRMAIIIVGRVLISFIHKLVNLIVQD</sequence>
<name>L7JXL4_TRAHO</name>
<evidence type="ECO:0000313" key="1">
    <source>
        <dbReference type="EMBL" id="ELQ76065.1"/>
    </source>
</evidence>
<dbReference type="EMBL" id="JH993885">
    <property type="protein sequence ID" value="ELQ76065.1"/>
    <property type="molecule type" value="Genomic_DNA"/>
</dbReference>
<protein>
    <submittedName>
        <fullName evidence="1">Uncharacterized protein</fullName>
    </submittedName>
</protein>
<proteinExistence type="predicted"/>
<keyword evidence="2" id="KW-1185">Reference proteome</keyword>
<dbReference type="AlphaFoldDB" id="L7JXL4"/>
<gene>
    <name evidence="1" type="ORF">THOM_0975</name>
</gene>
<dbReference type="HOGENOM" id="CLU_2544217_0_0_1"/>
<accession>L7JXL4</accession>
<organism evidence="1 2">
    <name type="scientific">Trachipleistophora hominis</name>
    <name type="common">Microsporidian parasite</name>
    <dbReference type="NCBI Taxonomy" id="72359"/>
    <lineage>
        <taxon>Eukaryota</taxon>
        <taxon>Fungi</taxon>
        <taxon>Fungi incertae sedis</taxon>
        <taxon>Microsporidia</taxon>
        <taxon>Pleistophoridae</taxon>
        <taxon>Trachipleistophora</taxon>
    </lineage>
</organism>
<evidence type="ECO:0000313" key="2">
    <source>
        <dbReference type="Proteomes" id="UP000011185"/>
    </source>
</evidence>
<dbReference type="VEuPathDB" id="MicrosporidiaDB:THOM_0975"/>
<dbReference type="Proteomes" id="UP000011185">
    <property type="component" value="Unassembled WGS sequence"/>
</dbReference>
<dbReference type="InParanoid" id="L7JXL4"/>